<sequence>MGTGTRRAGIRRVGVARRLRAGGAAGVIALIAASAVGCSAGEDQVQSIGYAIDNVLTTYNANTVDGAASGARQAFSRVLTGLSYIGPEGSALSDGDVGTAATVPADVLTVAVKLNPQAVYSDGVPTACDDLVLAWAAGSGRFPMFRAAGSAGYADIDRVDCQSGSKDATIVFRPGRAFADWPALFGATALMPSHVAARSAGVPDLVNAIRSNDVPALERIAEFWNNGWKLVPDQLDLTLFPSSGPYRVESFTADGGLVLVANERWWGNKPATAQIVVWPKGTDLESKTASGEVDVIDAGAGSMAGLSPGDGFTTVTAPSRSSEQLVFATSGVFESADARRALALCVPRQQLFDRLGHPDFEKQSGLGSGVLSSRIVQPDMLIYPSVAAVEGGRYLHPDVPAAVAARSASGQGPFTVRVGYLAPDTRRAETVKAIAEACAPADITVEDAGSPEFTPTALGAGGVDAILGGTASAQGAAGTDSEVPPAYSLVGGYPTNFGGYRNDRVTAIAEQLAVDTAEGSRLNLSSEAETILWNDLPSLPLFNEPRTTVFAEGLHAAVPNPTVSGVGWNMDRWILLR</sequence>
<dbReference type="SUPFAM" id="SSF53850">
    <property type="entry name" value="Periplasmic binding protein-like II"/>
    <property type="match status" value="1"/>
</dbReference>
<organism evidence="2 3">
    <name type="scientific">Rhodococcus daqingensis</name>
    <dbReference type="NCBI Taxonomy" id="2479363"/>
    <lineage>
        <taxon>Bacteria</taxon>
        <taxon>Bacillati</taxon>
        <taxon>Actinomycetota</taxon>
        <taxon>Actinomycetes</taxon>
        <taxon>Mycobacteriales</taxon>
        <taxon>Nocardiaceae</taxon>
        <taxon>Rhodococcus</taxon>
    </lineage>
</organism>
<evidence type="ECO:0000313" key="3">
    <source>
        <dbReference type="Proteomes" id="UP001596484"/>
    </source>
</evidence>
<dbReference type="PANTHER" id="PTHR30290:SF65">
    <property type="entry name" value="MONOACYL PHOSPHATIDYLINOSITOL TETRAMANNOSIDE-BINDING PROTEIN LPQW-RELATED"/>
    <property type="match status" value="1"/>
</dbReference>
<feature type="domain" description="Solute-binding protein family 5" evidence="1">
    <location>
        <begin position="102"/>
        <end position="362"/>
    </location>
</feature>
<evidence type="ECO:0000259" key="1">
    <source>
        <dbReference type="Pfam" id="PF00496"/>
    </source>
</evidence>
<dbReference type="Proteomes" id="UP001596484">
    <property type="component" value="Unassembled WGS sequence"/>
</dbReference>
<dbReference type="Gene3D" id="3.10.105.10">
    <property type="entry name" value="Dipeptide-binding Protein, Domain 3"/>
    <property type="match status" value="1"/>
</dbReference>
<gene>
    <name evidence="2" type="ORF">ACFQS9_20280</name>
</gene>
<accession>A0ABW2S282</accession>
<comment type="caution">
    <text evidence="2">The sequence shown here is derived from an EMBL/GenBank/DDBJ whole genome shotgun (WGS) entry which is preliminary data.</text>
</comment>
<protein>
    <submittedName>
        <fullName evidence="2">ABC transporter substrate-binding protein</fullName>
    </submittedName>
</protein>
<dbReference type="PANTHER" id="PTHR30290">
    <property type="entry name" value="PERIPLASMIC BINDING COMPONENT OF ABC TRANSPORTER"/>
    <property type="match status" value="1"/>
</dbReference>
<dbReference type="InterPro" id="IPR039424">
    <property type="entry name" value="SBP_5"/>
</dbReference>
<evidence type="ECO:0000313" key="2">
    <source>
        <dbReference type="EMBL" id="MFC7450237.1"/>
    </source>
</evidence>
<dbReference type="EMBL" id="JBHTCS010000024">
    <property type="protein sequence ID" value="MFC7450237.1"/>
    <property type="molecule type" value="Genomic_DNA"/>
</dbReference>
<dbReference type="Gene3D" id="3.40.190.10">
    <property type="entry name" value="Periplasmic binding protein-like II"/>
    <property type="match status" value="1"/>
</dbReference>
<dbReference type="InterPro" id="IPR000914">
    <property type="entry name" value="SBP_5_dom"/>
</dbReference>
<keyword evidence="3" id="KW-1185">Reference proteome</keyword>
<proteinExistence type="predicted"/>
<name>A0ABW2S282_9NOCA</name>
<dbReference type="Gene3D" id="3.90.76.10">
    <property type="entry name" value="Dipeptide-binding Protein, Domain 1"/>
    <property type="match status" value="1"/>
</dbReference>
<dbReference type="RefSeq" id="WP_378407941.1">
    <property type="nucleotide sequence ID" value="NZ_JBHTCS010000024.1"/>
</dbReference>
<reference evidence="3" key="1">
    <citation type="journal article" date="2019" name="Int. J. Syst. Evol. Microbiol.">
        <title>The Global Catalogue of Microorganisms (GCM) 10K type strain sequencing project: providing services to taxonomists for standard genome sequencing and annotation.</title>
        <authorList>
            <consortium name="The Broad Institute Genomics Platform"/>
            <consortium name="The Broad Institute Genome Sequencing Center for Infectious Disease"/>
            <person name="Wu L."/>
            <person name="Ma J."/>
        </authorList>
    </citation>
    <scope>NUCLEOTIDE SEQUENCE [LARGE SCALE GENOMIC DNA]</scope>
    <source>
        <strain evidence="3">ICMP 19430</strain>
    </source>
</reference>
<dbReference type="Pfam" id="PF00496">
    <property type="entry name" value="SBP_bac_5"/>
    <property type="match status" value="1"/>
</dbReference>